<name>A0ABN7AMX3_9HEMI</name>
<dbReference type="PANTHER" id="PTHR33936:SF24">
    <property type="entry name" value="C2H2-TYPE DOMAIN-CONTAINING PROTEIN"/>
    <property type="match status" value="1"/>
</dbReference>
<dbReference type="Gene3D" id="3.30.160.60">
    <property type="entry name" value="Classic Zinc Finger"/>
    <property type="match status" value="1"/>
</dbReference>
<gene>
    <name evidence="4" type="ORF">NTJ_06389</name>
</gene>
<reference evidence="4 5" key="1">
    <citation type="submission" date="2023-09" db="EMBL/GenBank/DDBJ databases">
        <title>Nesidiocoris tenuis whole genome shotgun sequence.</title>
        <authorList>
            <person name="Shibata T."/>
            <person name="Shimoda M."/>
            <person name="Kobayashi T."/>
            <person name="Uehara T."/>
        </authorList>
    </citation>
    <scope>NUCLEOTIDE SEQUENCE [LARGE SCALE GENOMIC DNA]</scope>
    <source>
        <strain evidence="4 5">Japan</strain>
    </source>
</reference>
<evidence type="ECO:0000259" key="3">
    <source>
        <dbReference type="PROSITE" id="PS50157"/>
    </source>
</evidence>
<dbReference type="InterPro" id="IPR013087">
    <property type="entry name" value="Znf_C2H2_type"/>
</dbReference>
<dbReference type="SMART" id="SM00355">
    <property type="entry name" value="ZnF_C2H2"/>
    <property type="match status" value="3"/>
</dbReference>
<proteinExistence type="predicted"/>
<keyword evidence="1" id="KW-0479">Metal-binding</keyword>
<keyword evidence="5" id="KW-1185">Reference proteome</keyword>
<evidence type="ECO:0000256" key="2">
    <source>
        <dbReference type="SAM" id="MobiDB-lite"/>
    </source>
</evidence>
<dbReference type="PANTHER" id="PTHR33936">
    <property type="entry name" value="PROTEIN CBG17840"/>
    <property type="match status" value="1"/>
</dbReference>
<evidence type="ECO:0000256" key="1">
    <source>
        <dbReference type="PROSITE-ProRule" id="PRU00042"/>
    </source>
</evidence>
<dbReference type="PROSITE" id="PS00028">
    <property type="entry name" value="ZINC_FINGER_C2H2_1"/>
    <property type="match status" value="1"/>
</dbReference>
<organism evidence="4 5">
    <name type="scientific">Nesidiocoris tenuis</name>
    <dbReference type="NCBI Taxonomy" id="355587"/>
    <lineage>
        <taxon>Eukaryota</taxon>
        <taxon>Metazoa</taxon>
        <taxon>Ecdysozoa</taxon>
        <taxon>Arthropoda</taxon>
        <taxon>Hexapoda</taxon>
        <taxon>Insecta</taxon>
        <taxon>Pterygota</taxon>
        <taxon>Neoptera</taxon>
        <taxon>Paraneoptera</taxon>
        <taxon>Hemiptera</taxon>
        <taxon>Heteroptera</taxon>
        <taxon>Panheteroptera</taxon>
        <taxon>Cimicomorpha</taxon>
        <taxon>Miridae</taxon>
        <taxon>Dicyphina</taxon>
        <taxon>Nesidiocoris</taxon>
    </lineage>
</organism>
<evidence type="ECO:0000313" key="4">
    <source>
        <dbReference type="EMBL" id="BES93580.1"/>
    </source>
</evidence>
<dbReference type="EMBL" id="AP028912">
    <property type="protein sequence ID" value="BES93580.1"/>
    <property type="molecule type" value="Genomic_DNA"/>
</dbReference>
<feature type="region of interest" description="Disordered" evidence="2">
    <location>
        <begin position="211"/>
        <end position="240"/>
    </location>
</feature>
<dbReference type="PROSITE" id="PS50157">
    <property type="entry name" value="ZINC_FINGER_C2H2_2"/>
    <property type="match status" value="2"/>
</dbReference>
<keyword evidence="1" id="KW-0863">Zinc-finger</keyword>
<keyword evidence="1" id="KW-0862">Zinc</keyword>
<feature type="domain" description="C2H2-type" evidence="3">
    <location>
        <begin position="3"/>
        <end position="31"/>
    </location>
</feature>
<protein>
    <submittedName>
        <fullName evidence="4">Zinc finger protein</fullName>
    </submittedName>
</protein>
<evidence type="ECO:0000313" key="5">
    <source>
        <dbReference type="Proteomes" id="UP001307889"/>
    </source>
</evidence>
<feature type="compositionally biased region" description="Polar residues" evidence="2">
    <location>
        <begin position="216"/>
        <end position="230"/>
    </location>
</feature>
<dbReference type="InterPro" id="IPR036236">
    <property type="entry name" value="Znf_C2H2_sf"/>
</dbReference>
<sequence length="386" mass="43855">MENLCSHCGKTFGSKYSRSDHVRRYHSTKVLQCQHCKYSTTLRPNLVRHMKIHQHDKQRQSKPLYHCVMCPDLLFDDRQSVLAHYAEAHEVSIDRRTFECKSYGEFLTWKSSLEEREKCYFIASSGLNLTPNKIIRRFKCFRDGTFSSKGKGMRRPKKKGSCKIGGVCPAGISLSEDRHTGVTRVTYVGTHVGHDTEMCKLNFSVDETAPELAENENGSPPISESQNNHPPSIFNDLLNLQPSSHGFNPEKAREELKLEFSELVQQVTSRLHVDVLRKLLSSVQPTFKVIDAELAFKSPRSPQKVNRCANESPQKLSRTTDKTRKPCSASSKPKSAECNDIALGLLLAQGENQPPCMVSEYYQEVKETDLITEIITEHSEMFEDNL</sequence>
<feature type="compositionally biased region" description="Polar residues" evidence="2">
    <location>
        <begin position="301"/>
        <end position="317"/>
    </location>
</feature>
<dbReference type="InterPro" id="IPR052797">
    <property type="entry name" value="RegFact_GeneExpr_CellDeath"/>
</dbReference>
<dbReference type="SUPFAM" id="SSF57667">
    <property type="entry name" value="beta-beta-alpha zinc fingers"/>
    <property type="match status" value="1"/>
</dbReference>
<feature type="domain" description="C2H2-type" evidence="3">
    <location>
        <begin position="31"/>
        <end position="58"/>
    </location>
</feature>
<dbReference type="Proteomes" id="UP001307889">
    <property type="component" value="Chromosome 4"/>
</dbReference>
<accession>A0ABN7AMX3</accession>
<feature type="region of interest" description="Disordered" evidence="2">
    <location>
        <begin position="301"/>
        <end position="335"/>
    </location>
</feature>